<dbReference type="InterPro" id="IPR008926">
    <property type="entry name" value="RNR_R1-su_N"/>
</dbReference>
<dbReference type="SUPFAM" id="SSF51998">
    <property type="entry name" value="PFL-like glycyl radical enzymes"/>
    <property type="match status" value="1"/>
</dbReference>
<accession>A0ABU3G0J7</accession>
<dbReference type="InterPro" id="IPR013509">
    <property type="entry name" value="RNR_lsu_N"/>
</dbReference>
<evidence type="ECO:0000256" key="4">
    <source>
        <dbReference type="ARBA" id="ARBA00022741"/>
    </source>
</evidence>
<evidence type="ECO:0000256" key="10">
    <source>
        <dbReference type="RuleBase" id="RU003410"/>
    </source>
</evidence>
<dbReference type="PROSITE" id="PS00089">
    <property type="entry name" value="RIBORED_LARGE"/>
    <property type="match status" value="1"/>
</dbReference>
<dbReference type="PANTHER" id="PTHR11573:SF6">
    <property type="entry name" value="RIBONUCLEOSIDE-DIPHOSPHATE REDUCTASE LARGE SUBUNIT"/>
    <property type="match status" value="1"/>
</dbReference>
<dbReference type="RefSeq" id="WP_107947649.1">
    <property type="nucleotide sequence ID" value="NZ_JAUOES010000010.1"/>
</dbReference>
<keyword evidence="4 9" id="KW-0547">Nucleotide-binding</keyword>
<evidence type="ECO:0000256" key="6">
    <source>
        <dbReference type="ARBA" id="ARBA00023002"/>
    </source>
</evidence>
<keyword evidence="3" id="KW-0021">Allosteric enzyme</keyword>
<keyword evidence="6 10" id="KW-0560">Oxidoreductase</keyword>
<dbReference type="Pfam" id="PF03477">
    <property type="entry name" value="ATP-cone"/>
    <property type="match status" value="1"/>
</dbReference>
<evidence type="ECO:0000313" key="13">
    <source>
        <dbReference type="Proteomes" id="UP001249505"/>
    </source>
</evidence>
<evidence type="ECO:0000256" key="7">
    <source>
        <dbReference type="ARBA" id="ARBA00023116"/>
    </source>
</evidence>
<keyword evidence="7 10" id="KW-0215">Deoxyribonucleotide synthesis</keyword>
<dbReference type="Pfam" id="PF02867">
    <property type="entry name" value="Ribonuc_red_lgC"/>
    <property type="match status" value="1"/>
</dbReference>
<reference evidence="12 13" key="1">
    <citation type="submission" date="2023-07" db="EMBL/GenBank/DDBJ databases">
        <title>Novel Shewanella species isolated from Baltic Sea sediments.</title>
        <authorList>
            <person name="Martin-Rodriguez A.J."/>
        </authorList>
    </citation>
    <scope>NUCLEOTIDE SEQUENCE [LARGE SCALE GENOMIC DNA]</scope>
    <source>
        <strain evidence="12 13">SP2S1-2</strain>
    </source>
</reference>
<sequence length="762" mass="85713">MNSTMTVTKRCGDRENIDLEKIHRVITWAAKGLKNVSVSEVELRSHLQFFDGIPTEAIHETIIKAAADLISPESPDYQFLAARLAVFHLRKKAFGQFEPPALYTHVTKLVELGKYDMHILQDYSREELDVMDTYIDHWRDMDFSYAAVKQLEGKYLVQNRVTHEIYESAQFLYILVAACLFARYPKETRLKYVKDFYDAVSTFKLSLPTPIMAGVRTPTRQFSSCVLIECGDSLDSINATASSIVKYVSQRAGIGINAGRIRALGSPIRGGEAFHTGCLPFYKYFQTAVKSCSQGGVRGGAATLFYPIWHLEVESLLVLKNNRGVEDNRIRHLDYGVQLNKVMYQRLIKGENISLFSPSDVPGLYDAFFEDQNEFERLYVQYEQDSSIRKKTIKAVELFSLMMQERASTGRIYIQNVDHCNTHSPFDSKVAPIRQSNLCLEIALPTKPLNNIDDPNGEIALCTLSALNLGSIKELSDIEPLADLAVRALDNLLDYQDYPIKAAQLASMNRRTLGIGVINFANYLAKNGMKYSDGSANDLTHRTFEAIQFYLLKASMNLAKEQGACPLFHETTYAQGILPIDTYKRDLDKICAEPLHLDWESLRSDIKQYGLRNSTLSALMPSETSSQISNATNGIEPPRGLISVKSSKDGQLKQVVPDFDTLKDSYELLWKMPSNDGYLQLVGIMQKFVDQAISANTNYDPSRFEGRKVPMQTLLKDLLNAYKLGVKTLYYHNTRDGASDSHDDITNLEKEDDGCAGGACKI</sequence>
<dbReference type="SUPFAM" id="SSF48168">
    <property type="entry name" value="R1 subunit of ribonucleotide reductase, N-terminal domain"/>
    <property type="match status" value="1"/>
</dbReference>
<dbReference type="NCBIfam" id="NF006578">
    <property type="entry name" value="PRK09103.1"/>
    <property type="match status" value="1"/>
</dbReference>
<dbReference type="InterPro" id="IPR005144">
    <property type="entry name" value="ATP-cone_dom"/>
</dbReference>
<dbReference type="EC" id="1.17.4.1" evidence="2 10"/>
<evidence type="ECO:0000256" key="2">
    <source>
        <dbReference type="ARBA" id="ARBA00012274"/>
    </source>
</evidence>
<comment type="catalytic activity">
    <reaction evidence="8 10">
        <text>a 2'-deoxyribonucleoside 5'-diphosphate + [thioredoxin]-disulfide + H2O = a ribonucleoside 5'-diphosphate + [thioredoxin]-dithiol</text>
        <dbReference type="Rhea" id="RHEA:23252"/>
        <dbReference type="Rhea" id="RHEA-COMP:10698"/>
        <dbReference type="Rhea" id="RHEA-COMP:10700"/>
        <dbReference type="ChEBI" id="CHEBI:15377"/>
        <dbReference type="ChEBI" id="CHEBI:29950"/>
        <dbReference type="ChEBI" id="CHEBI:50058"/>
        <dbReference type="ChEBI" id="CHEBI:57930"/>
        <dbReference type="ChEBI" id="CHEBI:73316"/>
        <dbReference type="EC" id="1.17.4.1"/>
    </reaction>
</comment>
<comment type="function">
    <text evidence="10">Provides the precursors necessary for DNA synthesis. Catalyzes the biosynthesis of deoxyribonucleotides from the corresponding ribonucleotides.</text>
</comment>
<evidence type="ECO:0000256" key="8">
    <source>
        <dbReference type="ARBA" id="ARBA00047754"/>
    </source>
</evidence>
<organism evidence="12 13">
    <name type="scientific">Shewanella scandinavica</name>
    <dbReference type="NCBI Taxonomy" id="3063538"/>
    <lineage>
        <taxon>Bacteria</taxon>
        <taxon>Pseudomonadati</taxon>
        <taxon>Pseudomonadota</taxon>
        <taxon>Gammaproteobacteria</taxon>
        <taxon>Alteromonadales</taxon>
        <taxon>Shewanellaceae</taxon>
        <taxon>Shewanella</taxon>
    </lineage>
</organism>
<dbReference type="InterPro" id="IPR039718">
    <property type="entry name" value="Rrm1"/>
</dbReference>
<comment type="caution">
    <text evidence="12">The sequence shown here is derived from an EMBL/GenBank/DDBJ whole genome shotgun (WGS) entry which is preliminary data.</text>
</comment>
<dbReference type="PANTHER" id="PTHR11573">
    <property type="entry name" value="RIBONUCLEOSIDE-DIPHOSPHATE REDUCTASE LARGE CHAIN"/>
    <property type="match status" value="1"/>
</dbReference>
<dbReference type="Proteomes" id="UP001249505">
    <property type="component" value="Unassembled WGS sequence"/>
</dbReference>
<proteinExistence type="inferred from homology"/>
<evidence type="ECO:0000256" key="9">
    <source>
        <dbReference type="PROSITE-ProRule" id="PRU00492"/>
    </source>
</evidence>
<dbReference type="Gene3D" id="3.20.70.20">
    <property type="match status" value="1"/>
</dbReference>
<comment type="similarity">
    <text evidence="1 10">Belongs to the ribonucleoside diphosphate reductase large chain family.</text>
</comment>
<evidence type="ECO:0000256" key="1">
    <source>
        <dbReference type="ARBA" id="ARBA00010406"/>
    </source>
</evidence>
<dbReference type="InterPro" id="IPR013346">
    <property type="entry name" value="NrdE_NrdA_C"/>
</dbReference>
<evidence type="ECO:0000256" key="3">
    <source>
        <dbReference type="ARBA" id="ARBA00022533"/>
    </source>
</evidence>
<dbReference type="PRINTS" id="PR01183">
    <property type="entry name" value="RIBORDTASEM1"/>
</dbReference>
<evidence type="ECO:0000256" key="5">
    <source>
        <dbReference type="ARBA" id="ARBA00022840"/>
    </source>
</evidence>
<dbReference type="Pfam" id="PF00317">
    <property type="entry name" value="Ribonuc_red_lgN"/>
    <property type="match status" value="1"/>
</dbReference>
<dbReference type="Gene3D" id="1.10.1650.20">
    <property type="match status" value="1"/>
</dbReference>
<evidence type="ECO:0000259" key="11">
    <source>
        <dbReference type="PROSITE" id="PS51161"/>
    </source>
</evidence>
<feature type="domain" description="ATP-cone" evidence="11">
    <location>
        <begin position="5"/>
        <end position="95"/>
    </location>
</feature>
<dbReference type="PROSITE" id="PS51161">
    <property type="entry name" value="ATP_CONE"/>
    <property type="match status" value="1"/>
</dbReference>
<keyword evidence="5 9" id="KW-0067">ATP-binding</keyword>
<keyword evidence="13" id="KW-1185">Reference proteome</keyword>
<dbReference type="InterPro" id="IPR000788">
    <property type="entry name" value="RNR_lg_C"/>
</dbReference>
<dbReference type="NCBIfam" id="TIGR02506">
    <property type="entry name" value="NrdE_NrdA"/>
    <property type="match status" value="1"/>
</dbReference>
<name>A0ABU3G0J7_9GAMM</name>
<evidence type="ECO:0000313" key="12">
    <source>
        <dbReference type="EMBL" id="MDT3280818.1"/>
    </source>
</evidence>
<dbReference type="EMBL" id="JAUOES010000010">
    <property type="protein sequence ID" value="MDT3280818.1"/>
    <property type="molecule type" value="Genomic_DNA"/>
</dbReference>
<protein>
    <recommendedName>
        <fullName evidence="2 10">Ribonucleoside-diphosphate reductase</fullName>
        <ecNumber evidence="2 10">1.17.4.1</ecNumber>
    </recommendedName>
</protein>
<gene>
    <name evidence="12" type="primary">nrdA</name>
    <name evidence="12" type="ORF">Q4Q50_11015</name>
</gene>